<dbReference type="SUPFAM" id="SSF52172">
    <property type="entry name" value="CheY-like"/>
    <property type="match status" value="1"/>
</dbReference>
<name>A0A327MCX9_9PROT</name>
<evidence type="ECO:0000259" key="5">
    <source>
        <dbReference type="PROSITE" id="PS50109"/>
    </source>
</evidence>
<dbReference type="PROSITE" id="PS50109">
    <property type="entry name" value="HIS_KIN"/>
    <property type="match status" value="1"/>
</dbReference>
<keyword evidence="8" id="KW-1185">Reference proteome</keyword>
<dbReference type="PANTHER" id="PTHR43065:SF49">
    <property type="entry name" value="HISTIDINE KINASE"/>
    <property type="match status" value="1"/>
</dbReference>
<comment type="catalytic activity">
    <reaction evidence="1">
        <text>ATP + protein L-histidine = ADP + protein N-phospho-L-histidine.</text>
        <dbReference type="EC" id="2.7.13.3"/>
    </reaction>
</comment>
<dbReference type="GO" id="GO:0000155">
    <property type="term" value="F:phosphorelay sensor kinase activity"/>
    <property type="evidence" value="ECO:0007669"/>
    <property type="project" value="InterPro"/>
</dbReference>
<dbReference type="OrthoDB" id="9796100at2"/>
<evidence type="ECO:0000313" key="7">
    <source>
        <dbReference type="EMBL" id="RAI59964.1"/>
    </source>
</evidence>
<dbReference type="Gene3D" id="3.30.450.20">
    <property type="entry name" value="PAS domain"/>
    <property type="match status" value="1"/>
</dbReference>
<dbReference type="SUPFAM" id="SSF55874">
    <property type="entry name" value="ATPase domain of HSP90 chaperone/DNA topoisomerase II/histidine kinase"/>
    <property type="match status" value="1"/>
</dbReference>
<dbReference type="Gene3D" id="1.10.287.130">
    <property type="match status" value="1"/>
</dbReference>
<dbReference type="InterPro" id="IPR003594">
    <property type="entry name" value="HATPase_dom"/>
</dbReference>
<dbReference type="InterPro" id="IPR005467">
    <property type="entry name" value="His_kinase_dom"/>
</dbReference>
<dbReference type="InterPro" id="IPR001789">
    <property type="entry name" value="Sig_transdc_resp-reg_receiver"/>
</dbReference>
<dbReference type="SMART" id="SM00387">
    <property type="entry name" value="HATPase_c"/>
    <property type="match status" value="1"/>
</dbReference>
<accession>A0A327MCX9</accession>
<dbReference type="EMBL" id="QLIX01000003">
    <property type="protein sequence ID" value="RAI59964.1"/>
    <property type="molecule type" value="Genomic_DNA"/>
</dbReference>
<organism evidence="7 8">
    <name type="scientific">Roseicella frigidaeris</name>
    <dbReference type="NCBI Taxonomy" id="2230885"/>
    <lineage>
        <taxon>Bacteria</taxon>
        <taxon>Pseudomonadati</taxon>
        <taxon>Pseudomonadota</taxon>
        <taxon>Alphaproteobacteria</taxon>
        <taxon>Acetobacterales</taxon>
        <taxon>Roseomonadaceae</taxon>
        <taxon>Roseicella</taxon>
    </lineage>
</organism>
<dbReference type="SMART" id="SM00448">
    <property type="entry name" value="REC"/>
    <property type="match status" value="1"/>
</dbReference>
<dbReference type="SUPFAM" id="SSF47384">
    <property type="entry name" value="Homodimeric domain of signal transducing histidine kinase"/>
    <property type="match status" value="1"/>
</dbReference>
<feature type="modified residue" description="4-aspartylphosphate" evidence="4">
    <location>
        <position position="642"/>
    </location>
</feature>
<dbReference type="CDD" id="cd00082">
    <property type="entry name" value="HisKA"/>
    <property type="match status" value="1"/>
</dbReference>
<dbReference type="Pfam" id="PF00072">
    <property type="entry name" value="Response_reg"/>
    <property type="match status" value="1"/>
</dbReference>
<dbReference type="Proteomes" id="UP000249065">
    <property type="component" value="Unassembled WGS sequence"/>
</dbReference>
<evidence type="ECO:0000256" key="4">
    <source>
        <dbReference type="PROSITE-ProRule" id="PRU00169"/>
    </source>
</evidence>
<dbReference type="Pfam" id="PF02518">
    <property type="entry name" value="HATPase_c"/>
    <property type="match status" value="1"/>
</dbReference>
<proteinExistence type="predicted"/>
<feature type="domain" description="Response regulatory" evidence="6">
    <location>
        <begin position="592"/>
        <end position="708"/>
    </location>
</feature>
<evidence type="ECO:0000313" key="8">
    <source>
        <dbReference type="Proteomes" id="UP000249065"/>
    </source>
</evidence>
<dbReference type="PROSITE" id="PS50110">
    <property type="entry name" value="RESPONSE_REGULATORY"/>
    <property type="match status" value="1"/>
</dbReference>
<sequence>MAGLVGITGALLWREFDSTRAAAAWVQHTYAVLDASRRLQLLLWEAETGQRGFLLTGREDYLRPYEDALGQITLLQGDLRRLTADNPTQQERMLTLAATIQRRLEVMAQAIRLRRDLGLEGAQQFVQGDLGRVLMGSIESILSELESGENRLLTQRIRESEATQLRARWLAVAGTLLSIGLLLLAGRLLGLARQRLANAEAAQRTLAQQLATSIDSISQGIGVFDAEGLLQRWNPCFPVLLALPEAALRPGLPYAEVAARAAEAARTEAFLETTAQIRHGRGGRSPREPVVYERHRATDDRSLEFHRTPMPEGGFVLTATDVTERVRSAATARDAQRMQAMGQLTGGIAHDFNNLLAVILGNLELIRPKLDPGSPLLVRIDRAIWGARRGAALTQQLLAFARKQPLAPAPINVSALLPDMANLLRRTLGAHIEVRVVDAAGLWPAMADATQVESALLNLALNARDAMPEGGRLTIEAANKVLDADYAARHAEVTPGDYVMLAVSDTGCGMPPEVLARVFEPFFTTKEPGKGTGLGLAMVFGFVKQSGGHVKVYSEPGEGTTVRIYLPRAIAGLTAGALHPVAPAALPGGNAAVLLLEDDARVREVTAAMLRELGYGVQEAGDGAEALRLVEAGAPIDLLLADIVLPGGMKGNEVARRLAPLRPGLRVLFMSGYTENAIVHHGRLDDGVHLIGKPFTREQLALKIAEVLRRPAASAQTATPEG</sequence>
<dbReference type="InterPro" id="IPR003661">
    <property type="entry name" value="HisK_dim/P_dom"/>
</dbReference>
<evidence type="ECO:0000259" key="6">
    <source>
        <dbReference type="PROSITE" id="PS50110"/>
    </source>
</evidence>
<dbReference type="SUPFAM" id="SSF55785">
    <property type="entry name" value="PYP-like sensor domain (PAS domain)"/>
    <property type="match status" value="1"/>
</dbReference>
<dbReference type="InterPro" id="IPR036890">
    <property type="entry name" value="HATPase_C_sf"/>
</dbReference>
<dbReference type="InterPro" id="IPR007891">
    <property type="entry name" value="CHASE3"/>
</dbReference>
<protein>
    <recommendedName>
        <fullName evidence="2">histidine kinase</fullName>
        <ecNumber evidence="2">2.7.13.3</ecNumber>
    </recommendedName>
</protein>
<dbReference type="CDD" id="cd19410">
    <property type="entry name" value="HK9-like_sensor"/>
    <property type="match status" value="1"/>
</dbReference>
<dbReference type="InterPro" id="IPR004358">
    <property type="entry name" value="Sig_transdc_His_kin-like_C"/>
</dbReference>
<dbReference type="AlphaFoldDB" id="A0A327MCX9"/>
<feature type="domain" description="Histidine kinase" evidence="5">
    <location>
        <begin position="347"/>
        <end position="570"/>
    </location>
</feature>
<evidence type="ECO:0000256" key="1">
    <source>
        <dbReference type="ARBA" id="ARBA00000085"/>
    </source>
</evidence>
<comment type="caution">
    <text evidence="7">The sequence shown here is derived from an EMBL/GenBank/DDBJ whole genome shotgun (WGS) entry which is preliminary data.</text>
</comment>
<dbReference type="InterPro" id="IPR036097">
    <property type="entry name" value="HisK_dim/P_sf"/>
</dbReference>
<dbReference type="Pfam" id="PF12860">
    <property type="entry name" value="PAS_7"/>
    <property type="match status" value="1"/>
</dbReference>
<dbReference type="InterPro" id="IPR035965">
    <property type="entry name" value="PAS-like_dom_sf"/>
</dbReference>
<dbReference type="Gene3D" id="3.40.50.2300">
    <property type="match status" value="1"/>
</dbReference>
<keyword evidence="3 4" id="KW-0597">Phosphoprotein</keyword>
<reference evidence="8" key="1">
    <citation type="submission" date="2018-06" db="EMBL/GenBank/DDBJ databases">
        <authorList>
            <person name="Khan S.A."/>
        </authorList>
    </citation>
    <scope>NUCLEOTIDE SEQUENCE [LARGE SCALE GENOMIC DNA]</scope>
    <source>
        <strain evidence="8">DB-1506</strain>
    </source>
</reference>
<dbReference type="CDD" id="cd16919">
    <property type="entry name" value="HATPase_CckA-like"/>
    <property type="match status" value="1"/>
</dbReference>
<dbReference type="PRINTS" id="PR00344">
    <property type="entry name" value="BCTRLSENSOR"/>
</dbReference>
<evidence type="ECO:0000256" key="2">
    <source>
        <dbReference type="ARBA" id="ARBA00012438"/>
    </source>
</evidence>
<dbReference type="Pfam" id="PF05227">
    <property type="entry name" value="CHASE3"/>
    <property type="match status" value="1"/>
</dbReference>
<evidence type="ECO:0000256" key="3">
    <source>
        <dbReference type="ARBA" id="ARBA00022553"/>
    </source>
</evidence>
<dbReference type="PANTHER" id="PTHR43065">
    <property type="entry name" value="SENSOR HISTIDINE KINASE"/>
    <property type="match status" value="1"/>
</dbReference>
<keyword evidence="7" id="KW-0418">Kinase</keyword>
<dbReference type="CDD" id="cd18161">
    <property type="entry name" value="REC_hyHK_blue-like"/>
    <property type="match status" value="1"/>
</dbReference>
<dbReference type="Pfam" id="PF00512">
    <property type="entry name" value="HisKA"/>
    <property type="match status" value="1"/>
</dbReference>
<dbReference type="EC" id="2.7.13.3" evidence="2"/>
<dbReference type="Gene3D" id="3.30.565.10">
    <property type="entry name" value="Histidine kinase-like ATPase, C-terminal domain"/>
    <property type="match status" value="1"/>
</dbReference>
<keyword evidence="7" id="KW-0808">Transferase</keyword>
<dbReference type="InterPro" id="IPR011006">
    <property type="entry name" value="CheY-like_superfamily"/>
</dbReference>
<dbReference type="SMART" id="SM00388">
    <property type="entry name" value="HisKA"/>
    <property type="match status" value="1"/>
</dbReference>
<gene>
    <name evidence="7" type="ORF">DOO78_06900</name>
</gene>